<sequence length="133" mass="15791">MKIQSQSDIITNSSSEVFIMPTETAQSIDASYDSQGYIYIDVIYPDFLAFNFWRLKGICDVLGINVIRQFGKDVYEMNEKEREQFIEEITPKFLEFFGEEGKYAYVDIEDHFEECEDAYYDARHACIWFENRH</sequence>
<name>A0ABZ0Z2J3_9CAUD</name>
<evidence type="ECO:0000313" key="2">
    <source>
        <dbReference type="Proteomes" id="UP001358193"/>
    </source>
</evidence>
<keyword evidence="2" id="KW-1185">Reference proteome</keyword>
<reference evidence="1 2" key="1">
    <citation type="submission" date="2023-11" db="EMBL/GenBank/DDBJ databases">
        <authorList>
            <person name="Cook R."/>
            <person name="Crisci M."/>
            <person name="Pye H."/>
            <person name="Adriaenssens E."/>
            <person name="Santini J."/>
        </authorList>
    </citation>
    <scope>NUCLEOTIDE SEQUENCE [LARGE SCALE GENOMIC DNA]</scope>
    <source>
        <strain evidence="1">Lak_Megaphage_Sonny</strain>
    </source>
</reference>
<accession>A0ABZ0Z2J3</accession>
<dbReference type="Proteomes" id="UP001358193">
    <property type="component" value="Segment"/>
</dbReference>
<proteinExistence type="predicted"/>
<protein>
    <submittedName>
        <fullName evidence="1">Uncharacterized protein</fullName>
    </submittedName>
</protein>
<organism evidence="1 2">
    <name type="scientific">phage Lak_Megaphage_Sonny</name>
    <dbReference type="NCBI Taxonomy" id="3109229"/>
    <lineage>
        <taxon>Viruses</taxon>
        <taxon>Duplodnaviria</taxon>
        <taxon>Heunggongvirae</taxon>
        <taxon>Uroviricota</taxon>
        <taxon>Caudoviricetes</taxon>
        <taxon>Caudoviricetes code 15 clade</taxon>
    </lineage>
</organism>
<dbReference type="EMBL" id="OR769223">
    <property type="protein sequence ID" value="WQJ53418.1"/>
    <property type="molecule type" value="Genomic_DNA"/>
</dbReference>
<evidence type="ECO:0000313" key="1">
    <source>
        <dbReference type="EMBL" id="WQJ53418.1"/>
    </source>
</evidence>